<feature type="region of interest" description="Disordered" evidence="6">
    <location>
        <begin position="159"/>
        <end position="181"/>
    </location>
</feature>
<dbReference type="GO" id="GO:0000978">
    <property type="term" value="F:RNA polymerase II cis-regulatory region sequence-specific DNA binding"/>
    <property type="evidence" value="ECO:0007669"/>
    <property type="project" value="TreeGrafter"/>
</dbReference>
<evidence type="ECO:0000313" key="9">
    <source>
        <dbReference type="Proteomes" id="UP000807469"/>
    </source>
</evidence>
<evidence type="ECO:0000256" key="3">
    <source>
        <dbReference type="ARBA" id="ARBA00022771"/>
    </source>
</evidence>
<feature type="domain" description="C2H2-type" evidence="7">
    <location>
        <begin position="31"/>
        <end position="60"/>
    </location>
</feature>
<dbReference type="PANTHER" id="PTHR14003">
    <property type="entry name" value="TRANSCRIPTIONAL REPRESSOR PROTEIN YY"/>
    <property type="match status" value="1"/>
</dbReference>
<dbReference type="AlphaFoldDB" id="A0A9P5YXS2"/>
<accession>A0A9P5YXS2</accession>
<dbReference type="GO" id="GO:0005667">
    <property type="term" value="C:transcription regulator complex"/>
    <property type="evidence" value="ECO:0007669"/>
    <property type="project" value="TreeGrafter"/>
</dbReference>
<dbReference type="GO" id="GO:0000981">
    <property type="term" value="F:DNA-binding transcription factor activity, RNA polymerase II-specific"/>
    <property type="evidence" value="ECO:0007669"/>
    <property type="project" value="TreeGrafter"/>
</dbReference>
<dbReference type="GO" id="GO:0031519">
    <property type="term" value="C:PcG protein complex"/>
    <property type="evidence" value="ECO:0007669"/>
    <property type="project" value="TreeGrafter"/>
</dbReference>
<evidence type="ECO:0000259" key="7">
    <source>
        <dbReference type="PROSITE" id="PS50157"/>
    </source>
</evidence>
<name>A0A9P5YXS2_9AGAR</name>
<evidence type="ECO:0000256" key="4">
    <source>
        <dbReference type="ARBA" id="ARBA00022833"/>
    </source>
</evidence>
<dbReference type="Gene3D" id="3.30.160.60">
    <property type="entry name" value="Classic Zinc Finger"/>
    <property type="match status" value="1"/>
</dbReference>
<dbReference type="OrthoDB" id="6077919at2759"/>
<keyword evidence="2" id="KW-0677">Repeat</keyword>
<dbReference type="EMBL" id="MU155271">
    <property type="protein sequence ID" value="KAF9477116.1"/>
    <property type="molecule type" value="Genomic_DNA"/>
</dbReference>
<comment type="caution">
    <text evidence="8">The sequence shown here is derived from an EMBL/GenBank/DDBJ whole genome shotgun (WGS) entry which is preliminary data.</text>
</comment>
<gene>
    <name evidence="8" type="ORF">BDN70DRAFT_130289</name>
</gene>
<dbReference type="SMART" id="SM00355">
    <property type="entry name" value="ZnF_C2H2"/>
    <property type="match status" value="2"/>
</dbReference>
<dbReference type="Proteomes" id="UP000807469">
    <property type="component" value="Unassembled WGS sequence"/>
</dbReference>
<evidence type="ECO:0000256" key="1">
    <source>
        <dbReference type="ARBA" id="ARBA00022723"/>
    </source>
</evidence>
<reference evidence="8" key="1">
    <citation type="submission" date="2020-11" db="EMBL/GenBank/DDBJ databases">
        <authorList>
            <consortium name="DOE Joint Genome Institute"/>
            <person name="Ahrendt S."/>
            <person name="Riley R."/>
            <person name="Andreopoulos W."/>
            <person name="Labutti K."/>
            <person name="Pangilinan J."/>
            <person name="Ruiz-Duenas F.J."/>
            <person name="Barrasa J.M."/>
            <person name="Sanchez-Garcia M."/>
            <person name="Camarero S."/>
            <person name="Miyauchi S."/>
            <person name="Serrano A."/>
            <person name="Linde D."/>
            <person name="Babiker R."/>
            <person name="Drula E."/>
            <person name="Ayuso-Fernandez I."/>
            <person name="Pacheco R."/>
            <person name="Padilla G."/>
            <person name="Ferreira P."/>
            <person name="Barriuso J."/>
            <person name="Kellner H."/>
            <person name="Castanera R."/>
            <person name="Alfaro M."/>
            <person name="Ramirez L."/>
            <person name="Pisabarro A.G."/>
            <person name="Kuo A."/>
            <person name="Tritt A."/>
            <person name="Lipzen A."/>
            <person name="He G."/>
            <person name="Yan M."/>
            <person name="Ng V."/>
            <person name="Cullen D."/>
            <person name="Martin F."/>
            <person name="Rosso M.-N."/>
            <person name="Henrissat B."/>
            <person name="Hibbett D."/>
            <person name="Martinez A.T."/>
            <person name="Grigoriev I.V."/>
        </authorList>
    </citation>
    <scope>NUCLEOTIDE SEQUENCE</scope>
    <source>
        <strain evidence="8">CIRM-BRFM 674</strain>
    </source>
</reference>
<dbReference type="GO" id="GO:0008270">
    <property type="term" value="F:zinc ion binding"/>
    <property type="evidence" value="ECO:0007669"/>
    <property type="project" value="UniProtKB-KW"/>
</dbReference>
<sequence>MTRTRRTRSEAAVADGGIKKATKRYNKPKKYVCTEGNCTKKFVDSTDLRRHQETHDPRKKKRCAFPGCDRETHQVGNLRLHIFSRKHSHLTLEQYNALADAMQALEARAAAAEAAAAGLPFNPATFESRYIKFDALPEPSATKPRALPTRRTSSWTSGVHTDLAFGDEGNGPTTRPFHSPKGTLGTLYDPTNLAIQSNIVDEPLSYDSLSYIAQPLPSLPAVYGSPLSTTDYSSTPSPLPEGERNGGTGYLQHMGYNSAFAHPPQISNSFASPSVFLNAPNSTSYFRATVPRDNSNIPMMPSPMGNSLYDDFDYDLDSVPGCAFTNNNNINNSASTFQNHNDPFRWSFNDPHSQAPPYDSSEWASLTNAYGK</sequence>
<proteinExistence type="predicted"/>
<keyword evidence="1" id="KW-0479">Metal-binding</keyword>
<organism evidence="8 9">
    <name type="scientific">Pholiota conissans</name>
    <dbReference type="NCBI Taxonomy" id="109636"/>
    <lineage>
        <taxon>Eukaryota</taxon>
        <taxon>Fungi</taxon>
        <taxon>Dikarya</taxon>
        <taxon>Basidiomycota</taxon>
        <taxon>Agaricomycotina</taxon>
        <taxon>Agaricomycetes</taxon>
        <taxon>Agaricomycetidae</taxon>
        <taxon>Agaricales</taxon>
        <taxon>Agaricineae</taxon>
        <taxon>Strophariaceae</taxon>
        <taxon>Pholiota</taxon>
    </lineage>
</organism>
<dbReference type="PROSITE" id="PS50157">
    <property type="entry name" value="ZINC_FINGER_C2H2_2"/>
    <property type="match status" value="1"/>
</dbReference>
<evidence type="ECO:0000256" key="6">
    <source>
        <dbReference type="SAM" id="MobiDB-lite"/>
    </source>
</evidence>
<dbReference type="PROSITE" id="PS00028">
    <property type="entry name" value="ZINC_FINGER_C2H2_1"/>
    <property type="match status" value="1"/>
</dbReference>
<evidence type="ECO:0000256" key="2">
    <source>
        <dbReference type="ARBA" id="ARBA00022737"/>
    </source>
</evidence>
<protein>
    <recommendedName>
        <fullName evidence="7">C2H2-type domain-containing protein</fullName>
    </recommendedName>
</protein>
<dbReference type="InterPro" id="IPR036236">
    <property type="entry name" value="Znf_C2H2_sf"/>
</dbReference>
<keyword evidence="3 5" id="KW-0863">Zinc-finger</keyword>
<evidence type="ECO:0000313" key="8">
    <source>
        <dbReference type="EMBL" id="KAF9477116.1"/>
    </source>
</evidence>
<keyword evidence="9" id="KW-1185">Reference proteome</keyword>
<dbReference type="GO" id="GO:0000785">
    <property type="term" value="C:chromatin"/>
    <property type="evidence" value="ECO:0007669"/>
    <property type="project" value="TreeGrafter"/>
</dbReference>
<dbReference type="SUPFAM" id="SSF57667">
    <property type="entry name" value="beta-beta-alpha zinc fingers"/>
    <property type="match status" value="1"/>
</dbReference>
<evidence type="ECO:0000256" key="5">
    <source>
        <dbReference type="PROSITE-ProRule" id="PRU00042"/>
    </source>
</evidence>
<dbReference type="InterPro" id="IPR013087">
    <property type="entry name" value="Znf_C2H2_type"/>
</dbReference>
<dbReference type="PANTHER" id="PTHR14003:SF19">
    <property type="entry name" value="YY2 TRANSCRIPTION FACTOR"/>
    <property type="match status" value="1"/>
</dbReference>
<keyword evidence="4" id="KW-0862">Zinc</keyword>